<evidence type="ECO:0000256" key="1">
    <source>
        <dbReference type="SAM" id="MobiDB-lite"/>
    </source>
</evidence>
<feature type="region of interest" description="Disordered" evidence="1">
    <location>
        <begin position="396"/>
        <end position="424"/>
    </location>
</feature>
<feature type="region of interest" description="Disordered" evidence="1">
    <location>
        <begin position="556"/>
        <end position="578"/>
    </location>
</feature>
<feature type="region of interest" description="Disordered" evidence="1">
    <location>
        <begin position="299"/>
        <end position="320"/>
    </location>
</feature>
<organism evidence="2 3">
    <name type="scientific">Volvox africanus</name>
    <dbReference type="NCBI Taxonomy" id="51714"/>
    <lineage>
        <taxon>Eukaryota</taxon>
        <taxon>Viridiplantae</taxon>
        <taxon>Chlorophyta</taxon>
        <taxon>core chlorophytes</taxon>
        <taxon>Chlorophyceae</taxon>
        <taxon>CS clade</taxon>
        <taxon>Chlamydomonadales</taxon>
        <taxon>Volvocaceae</taxon>
        <taxon>Volvox</taxon>
    </lineage>
</organism>
<feature type="compositionally biased region" description="Low complexity" evidence="1">
    <location>
        <begin position="479"/>
        <end position="528"/>
    </location>
</feature>
<evidence type="ECO:0000313" key="2">
    <source>
        <dbReference type="EMBL" id="GLI65708.1"/>
    </source>
</evidence>
<feature type="compositionally biased region" description="Acidic residues" evidence="1">
    <location>
        <begin position="266"/>
        <end position="281"/>
    </location>
</feature>
<feature type="compositionally biased region" description="Low complexity" evidence="1">
    <location>
        <begin position="93"/>
        <end position="105"/>
    </location>
</feature>
<sequence>MKASGEAQDVILYRREALKSPDEVLSEARKNHSIFKANLVSGSLRPSIRHVGLSRFQFGDGEFAASVESMQRLLAEKAARPFQLPEMQEPVQLTRTLSRSLSSRRNPFRSGRAKPRPVVSLGNMNAHFGGDGPAAGSKSPDDGGESPEESAPGHDPVLANDADQQTKAGVRYLRLDSFFSSVAIETPSVTATAANAPTAMASPTASAITAGSGADTRRQWSTAHPAKSLLTPRVSQLPSASSGGGLLDGQGFWSGSVGGGAGIGNDEGDDEGDGDAGEDGIVDSLTSGFNFDGLAMSQNQQRSDVNSDENPESPYGPGSIAPGVSSFSLFMRRSNVPSINSLARGGGSSGGAYPESSTGRVDKLLQELRRFKTRGGSSGAAAAAAGLGYAIGATGTGTGSGSGSESARPSYNGSGRFDSPRDMFTQRGRSVTLMHLPSTEEVSMAANGDAGVTGSSTEAADRSHTASTQVQLAYRPQRGSASQLQLQVQVSLPSPVPSASSPSSGAPSPLIRQQSIASGASAAAAHGSPMPFSPATSSSYTTAQVESGGAISSPLWAQKTFRSPTGDGERTSAAQSGLLGVFPGGSSAAAAITGPNSPQSPLRGPLVGAAATLPSRAITAHGAPLDGWSSRPRGRSVELKRNSAVGNFLVNLLSPSTVPAAHAGPSTPA</sequence>
<evidence type="ECO:0000313" key="3">
    <source>
        <dbReference type="Proteomes" id="UP001165090"/>
    </source>
</evidence>
<gene>
    <name evidence="2" type="ORF">VaNZ11_009220</name>
</gene>
<keyword evidence="3" id="KW-1185">Reference proteome</keyword>
<feature type="region of interest" description="Disordered" evidence="1">
    <location>
        <begin position="447"/>
        <end position="544"/>
    </location>
</feature>
<feature type="compositionally biased region" description="Low complexity" evidence="1">
    <location>
        <begin position="199"/>
        <end position="210"/>
    </location>
</feature>
<comment type="caution">
    <text evidence="2">The sequence shown here is derived from an EMBL/GenBank/DDBJ whole genome shotgun (WGS) entry which is preliminary data.</text>
</comment>
<protein>
    <submittedName>
        <fullName evidence="2">Uncharacterized protein</fullName>
    </submittedName>
</protein>
<proteinExistence type="predicted"/>
<feature type="region of interest" description="Disordered" evidence="1">
    <location>
        <begin position="85"/>
        <end position="160"/>
    </location>
</feature>
<feature type="compositionally biased region" description="Polar residues" evidence="1">
    <location>
        <begin position="534"/>
        <end position="544"/>
    </location>
</feature>
<name>A0ABQ5S877_9CHLO</name>
<dbReference type="Proteomes" id="UP001165090">
    <property type="component" value="Unassembled WGS sequence"/>
</dbReference>
<feature type="region of interest" description="Disordered" evidence="1">
    <location>
        <begin position="257"/>
        <end position="283"/>
    </location>
</feature>
<dbReference type="EMBL" id="BSDZ01000025">
    <property type="protein sequence ID" value="GLI65708.1"/>
    <property type="molecule type" value="Genomic_DNA"/>
</dbReference>
<reference evidence="2 3" key="1">
    <citation type="journal article" date="2023" name="IScience">
        <title>Expanded male sex-determining region conserved during the evolution of homothallism in the green alga Volvox.</title>
        <authorList>
            <person name="Yamamoto K."/>
            <person name="Matsuzaki R."/>
            <person name="Mahakham W."/>
            <person name="Heman W."/>
            <person name="Sekimoto H."/>
            <person name="Kawachi M."/>
            <person name="Minakuchi Y."/>
            <person name="Toyoda A."/>
            <person name="Nozaki H."/>
        </authorList>
    </citation>
    <scope>NUCLEOTIDE SEQUENCE [LARGE SCALE GENOMIC DNA]</scope>
    <source>
        <strain evidence="2 3">NIES-4468</strain>
    </source>
</reference>
<feature type="region of interest" description="Disordered" evidence="1">
    <location>
        <begin position="199"/>
        <end position="230"/>
    </location>
</feature>
<accession>A0ABQ5S877</accession>